<dbReference type="InterPro" id="IPR036542">
    <property type="entry name" value="PTS_IIA_lac/cel_sf"/>
</dbReference>
<keyword evidence="1" id="KW-0813">Transport</keyword>
<evidence type="ECO:0000256" key="3">
    <source>
        <dbReference type="ARBA" id="ARBA00022679"/>
    </source>
</evidence>
<feature type="coiled-coil region" evidence="8">
    <location>
        <begin position="27"/>
        <end position="54"/>
    </location>
</feature>
<dbReference type="RefSeq" id="WP_117896005.1">
    <property type="nucleotide sequence ID" value="NZ_CABJCV010000026.1"/>
</dbReference>
<reference evidence="9 10" key="1">
    <citation type="submission" date="2018-08" db="EMBL/GenBank/DDBJ databases">
        <title>A genome reference for cultivated species of the human gut microbiota.</title>
        <authorList>
            <person name="Zou Y."/>
            <person name="Xue W."/>
            <person name="Luo G."/>
        </authorList>
    </citation>
    <scope>NUCLEOTIDE SEQUENCE [LARGE SCALE GENOMIC DNA]</scope>
    <source>
        <strain evidence="9 10">AF24-29</strain>
    </source>
</reference>
<evidence type="ECO:0000313" key="9">
    <source>
        <dbReference type="EMBL" id="RGR68713.1"/>
    </source>
</evidence>
<evidence type="ECO:0000256" key="6">
    <source>
        <dbReference type="PIRSR" id="PIRSR000699-2"/>
    </source>
</evidence>
<dbReference type="PROSITE" id="PS51095">
    <property type="entry name" value="PTS_EIIA_TYPE_3"/>
    <property type="match status" value="1"/>
</dbReference>
<dbReference type="InterPro" id="IPR003188">
    <property type="entry name" value="PTS_IIA_lac/cel"/>
</dbReference>
<dbReference type="Pfam" id="PF02255">
    <property type="entry name" value="PTS_IIA"/>
    <property type="match status" value="1"/>
</dbReference>
<keyword evidence="3" id="KW-0808">Transferase</keyword>
<evidence type="ECO:0000313" key="10">
    <source>
        <dbReference type="Proteomes" id="UP000284178"/>
    </source>
</evidence>
<feature type="modified residue" description="Phosphohistidine; by HPr" evidence="7">
    <location>
        <position position="77"/>
    </location>
</feature>
<dbReference type="PANTHER" id="PTHR34382:SF7">
    <property type="entry name" value="PTS SYSTEM N,N'-DIACETYLCHITOBIOSE-SPECIFIC EIIA COMPONENT"/>
    <property type="match status" value="1"/>
</dbReference>
<keyword evidence="6" id="KW-0460">Magnesium</keyword>
<protein>
    <submittedName>
        <fullName evidence="9">PTS lactose/cellobiose transporter subunit IIA</fullName>
    </submittedName>
</protein>
<feature type="binding site" evidence="6">
    <location>
        <position position="80"/>
    </location>
    <ligand>
        <name>Mg(2+)</name>
        <dbReference type="ChEBI" id="CHEBI:18420"/>
        <note>ligand shared between all trimeric partners</note>
    </ligand>
</feature>
<dbReference type="SUPFAM" id="SSF46973">
    <property type="entry name" value="Enzyme IIa from lactose specific PTS, IIa-lac"/>
    <property type="match status" value="1"/>
</dbReference>
<keyword evidence="6" id="KW-0479">Metal-binding</keyword>
<comment type="cofactor">
    <cofactor evidence="6">
        <name>Mg(2+)</name>
        <dbReference type="ChEBI" id="CHEBI:18420"/>
    </cofactor>
    <text evidence="6">Binds 1 Mg(2+) ion per trimer.</text>
</comment>
<evidence type="ECO:0000256" key="2">
    <source>
        <dbReference type="ARBA" id="ARBA00022597"/>
    </source>
</evidence>
<keyword evidence="2" id="KW-0762">Sugar transport</keyword>
<sequence length="104" mass="11693">MTDIKMTAFEIISYAGDAKSSAYEALEAAKQNDHAGYEAKMEEAENKINEAHKVQYAMLQEEAAGQMHAEFSIIVVHAQDHLMTTMATIDLIKELSELYFLRHA</sequence>
<keyword evidence="10" id="KW-1185">Reference proteome</keyword>
<dbReference type="GeneID" id="83016826"/>
<dbReference type="GO" id="GO:0016740">
    <property type="term" value="F:transferase activity"/>
    <property type="evidence" value="ECO:0007669"/>
    <property type="project" value="UniProtKB-KW"/>
</dbReference>
<proteinExistence type="predicted"/>
<name>A0A412FKN1_9FIRM</name>
<evidence type="ECO:0000256" key="5">
    <source>
        <dbReference type="PIRSR" id="PIRSR000699-1"/>
    </source>
</evidence>
<comment type="caution">
    <text evidence="9">The sequence shown here is derived from an EMBL/GenBank/DDBJ whole genome shotgun (WGS) entry which is preliminary data.</text>
</comment>
<gene>
    <name evidence="9" type="ORF">DWY25_15620</name>
</gene>
<dbReference type="GO" id="GO:0009401">
    <property type="term" value="P:phosphoenolpyruvate-dependent sugar phosphotransferase system"/>
    <property type="evidence" value="ECO:0007669"/>
    <property type="project" value="UniProtKB-KW"/>
</dbReference>
<organism evidence="9 10">
    <name type="scientific">Holdemania filiformis</name>
    <dbReference type="NCBI Taxonomy" id="61171"/>
    <lineage>
        <taxon>Bacteria</taxon>
        <taxon>Bacillati</taxon>
        <taxon>Bacillota</taxon>
        <taxon>Erysipelotrichia</taxon>
        <taxon>Erysipelotrichales</taxon>
        <taxon>Erysipelotrichaceae</taxon>
        <taxon>Holdemania</taxon>
    </lineage>
</organism>
<evidence type="ECO:0000256" key="4">
    <source>
        <dbReference type="ARBA" id="ARBA00022683"/>
    </source>
</evidence>
<dbReference type="CDD" id="cd00215">
    <property type="entry name" value="PTS_IIA_lac"/>
    <property type="match status" value="1"/>
</dbReference>
<evidence type="ECO:0000256" key="8">
    <source>
        <dbReference type="SAM" id="Coils"/>
    </source>
</evidence>
<dbReference type="PIRSF" id="PIRSF000699">
    <property type="entry name" value="PTS_IILac_III"/>
    <property type="match status" value="1"/>
</dbReference>
<accession>A0A412FKN1</accession>
<dbReference type="Proteomes" id="UP000284178">
    <property type="component" value="Unassembled WGS sequence"/>
</dbReference>
<dbReference type="EMBL" id="QRUP01000026">
    <property type="protein sequence ID" value="RGR68713.1"/>
    <property type="molecule type" value="Genomic_DNA"/>
</dbReference>
<feature type="active site" description="Tele-phosphohistidine intermediate" evidence="5">
    <location>
        <position position="77"/>
    </location>
</feature>
<evidence type="ECO:0000256" key="7">
    <source>
        <dbReference type="PROSITE-ProRule" id="PRU00418"/>
    </source>
</evidence>
<keyword evidence="4" id="KW-0598">Phosphotransferase system</keyword>
<dbReference type="Gene3D" id="1.20.58.80">
    <property type="entry name" value="Phosphotransferase system, lactose/cellobiose-type IIA subunit"/>
    <property type="match status" value="1"/>
</dbReference>
<dbReference type="GO" id="GO:0046872">
    <property type="term" value="F:metal ion binding"/>
    <property type="evidence" value="ECO:0007669"/>
    <property type="project" value="UniProtKB-KW"/>
</dbReference>
<evidence type="ECO:0000256" key="1">
    <source>
        <dbReference type="ARBA" id="ARBA00022448"/>
    </source>
</evidence>
<dbReference type="AlphaFoldDB" id="A0A412FKN1"/>
<dbReference type="PANTHER" id="PTHR34382">
    <property type="entry name" value="PTS SYSTEM N,N'-DIACETYLCHITOBIOSE-SPECIFIC EIIA COMPONENT"/>
    <property type="match status" value="1"/>
</dbReference>
<keyword evidence="8" id="KW-0175">Coiled coil</keyword>